<dbReference type="OrthoDB" id="27435at2759"/>
<organism evidence="5 6">
    <name type="scientific">Lepeophtheirus salmonis</name>
    <name type="common">Salmon louse</name>
    <name type="synonym">Caligus salmonis</name>
    <dbReference type="NCBI Taxonomy" id="72036"/>
    <lineage>
        <taxon>Eukaryota</taxon>
        <taxon>Metazoa</taxon>
        <taxon>Ecdysozoa</taxon>
        <taxon>Arthropoda</taxon>
        <taxon>Crustacea</taxon>
        <taxon>Multicrustacea</taxon>
        <taxon>Hexanauplia</taxon>
        <taxon>Copepoda</taxon>
        <taxon>Siphonostomatoida</taxon>
        <taxon>Caligidae</taxon>
        <taxon>Lepeophtheirus</taxon>
    </lineage>
</organism>
<dbReference type="InterPro" id="IPR050168">
    <property type="entry name" value="AAA_ATPase_domain"/>
</dbReference>
<dbReference type="GO" id="GO:0005524">
    <property type="term" value="F:ATP binding"/>
    <property type="evidence" value="ECO:0007669"/>
    <property type="project" value="UniProtKB-KW"/>
</dbReference>
<evidence type="ECO:0000313" key="6">
    <source>
        <dbReference type="Proteomes" id="UP000675881"/>
    </source>
</evidence>
<dbReference type="FunFam" id="3.40.50.300:FF:001921">
    <property type="entry name" value="AAA ATPase domain-containing protein"/>
    <property type="match status" value="1"/>
</dbReference>
<dbReference type="InterPro" id="IPR003959">
    <property type="entry name" value="ATPase_AAA_core"/>
</dbReference>
<evidence type="ECO:0000256" key="3">
    <source>
        <dbReference type="RuleBase" id="RU003651"/>
    </source>
</evidence>
<comment type="similarity">
    <text evidence="3">Belongs to the AAA ATPase family.</text>
</comment>
<protein>
    <recommendedName>
        <fullName evidence="4">AAA+ ATPase domain-containing protein</fullName>
    </recommendedName>
</protein>
<dbReference type="Pfam" id="PF00004">
    <property type="entry name" value="AAA"/>
    <property type="match status" value="1"/>
</dbReference>
<reference evidence="5" key="1">
    <citation type="submission" date="2021-02" db="EMBL/GenBank/DDBJ databases">
        <authorList>
            <person name="Bekaert M."/>
        </authorList>
    </citation>
    <scope>NUCLEOTIDE SEQUENCE</scope>
    <source>
        <strain evidence="5">IoA-00</strain>
    </source>
</reference>
<dbReference type="GO" id="GO:0016887">
    <property type="term" value="F:ATP hydrolysis activity"/>
    <property type="evidence" value="ECO:0007669"/>
    <property type="project" value="InterPro"/>
</dbReference>
<dbReference type="Gene3D" id="1.10.8.60">
    <property type="match status" value="1"/>
</dbReference>
<evidence type="ECO:0000256" key="2">
    <source>
        <dbReference type="ARBA" id="ARBA00022840"/>
    </source>
</evidence>
<dbReference type="InterPro" id="IPR027417">
    <property type="entry name" value="P-loop_NTPase"/>
</dbReference>
<gene>
    <name evidence="5" type="ORF">LSAA_4643</name>
</gene>
<dbReference type="Proteomes" id="UP000675881">
    <property type="component" value="Chromosome 14"/>
</dbReference>
<feature type="domain" description="AAA+ ATPase" evidence="4">
    <location>
        <begin position="5"/>
        <end position="160"/>
    </location>
</feature>
<dbReference type="SMART" id="SM00382">
    <property type="entry name" value="AAA"/>
    <property type="match status" value="1"/>
</dbReference>
<evidence type="ECO:0000256" key="1">
    <source>
        <dbReference type="ARBA" id="ARBA00022741"/>
    </source>
</evidence>
<evidence type="ECO:0000259" key="4">
    <source>
        <dbReference type="SMART" id="SM00382"/>
    </source>
</evidence>
<sequence length="188" mass="20279">MGIKCPRGILLYGPPGCGKTSLARAFAKDNNGGKNVSFLSVSGASIFSPFVGDSEKNIVEIFRKARLGAPCVLFIDEIDTLVCKRGQKSQGNVQERILSTLLNEMDEGDGEVQCNVSAKNKVYDSSDVIVIGATNRPEALDSALIRPGRFDVAIYVPLPDLNGRLDILRHKTSKNAPKFGCGFGRTVF</sequence>
<dbReference type="SUPFAM" id="SSF52540">
    <property type="entry name" value="P-loop containing nucleoside triphosphate hydrolases"/>
    <property type="match status" value="1"/>
</dbReference>
<name>A0A7R8CP70_LEPSM</name>
<dbReference type="InterPro" id="IPR003593">
    <property type="entry name" value="AAA+_ATPase"/>
</dbReference>
<accession>A0A7R8CP70</accession>
<keyword evidence="2 3" id="KW-0067">ATP-binding</keyword>
<proteinExistence type="inferred from homology"/>
<dbReference type="PANTHER" id="PTHR23077:SF171">
    <property type="entry name" value="NUCLEAR VALOSIN-CONTAINING PROTEIN-LIKE"/>
    <property type="match status" value="1"/>
</dbReference>
<dbReference type="InterPro" id="IPR003960">
    <property type="entry name" value="ATPase_AAA_CS"/>
</dbReference>
<keyword evidence="6" id="KW-1185">Reference proteome</keyword>
<dbReference type="AlphaFoldDB" id="A0A7R8CP70"/>
<dbReference type="PANTHER" id="PTHR23077">
    <property type="entry name" value="AAA-FAMILY ATPASE"/>
    <property type="match status" value="1"/>
</dbReference>
<dbReference type="PROSITE" id="PS00674">
    <property type="entry name" value="AAA"/>
    <property type="match status" value="1"/>
</dbReference>
<dbReference type="Gene3D" id="3.40.50.300">
    <property type="entry name" value="P-loop containing nucleotide triphosphate hydrolases"/>
    <property type="match status" value="1"/>
</dbReference>
<keyword evidence="1 3" id="KW-0547">Nucleotide-binding</keyword>
<evidence type="ECO:0000313" key="5">
    <source>
        <dbReference type="EMBL" id="CAF2847189.1"/>
    </source>
</evidence>
<dbReference type="EMBL" id="HG994593">
    <property type="protein sequence ID" value="CAF2847189.1"/>
    <property type="molecule type" value="Genomic_DNA"/>
</dbReference>